<reference evidence="2 3" key="1">
    <citation type="submission" date="2023-01" db="EMBL/GenBank/DDBJ databases">
        <title>Analysis of 21 Apiospora genomes using comparative genomics revels a genus with tremendous synthesis potential of carbohydrate active enzymes and secondary metabolites.</title>
        <authorList>
            <person name="Sorensen T."/>
        </authorList>
    </citation>
    <scope>NUCLEOTIDE SEQUENCE [LARGE SCALE GENOMIC DNA]</scope>
    <source>
        <strain evidence="2 3">CBS 24483</strain>
    </source>
</reference>
<proteinExistence type="predicted"/>
<feature type="compositionally biased region" description="Polar residues" evidence="1">
    <location>
        <begin position="312"/>
        <end position="326"/>
    </location>
</feature>
<gene>
    <name evidence="2" type="ORF">PG986_004606</name>
</gene>
<dbReference type="GeneID" id="92073890"/>
<evidence type="ECO:0000313" key="3">
    <source>
        <dbReference type="Proteomes" id="UP001391051"/>
    </source>
</evidence>
<protein>
    <submittedName>
        <fullName evidence="2">Uncharacterized protein</fullName>
    </submittedName>
</protein>
<feature type="region of interest" description="Disordered" evidence="1">
    <location>
        <begin position="1"/>
        <end position="26"/>
    </location>
</feature>
<comment type="caution">
    <text evidence="2">The sequence shown here is derived from an EMBL/GenBank/DDBJ whole genome shotgun (WGS) entry which is preliminary data.</text>
</comment>
<keyword evidence="3" id="KW-1185">Reference proteome</keyword>
<feature type="compositionally biased region" description="Polar residues" evidence="1">
    <location>
        <begin position="279"/>
        <end position="293"/>
    </location>
</feature>
<feature type="region of interest" description="Disordered" evidence="1">
    <location>
        <begin position="257"/>
        <end position="357"/>
    </location>
</feature>
<sequence>MSDEDSSLRSYTTAAETPFESEALGHAETEARYTDSFPATSYVDFENEVNIFVVNDGPGTHSTQPANILSVHGRQFYENFRCPQTDTIETARIEGSPPCKSFVLLTLPPFSRGQPRRGYTCKKEQLGIRSSRFTDLRMLTAQQLRDYIRDHDVPGIHWICPYVDLDPLLNNGRAGYPQRNTYTWMKLDGPEPPFISCGVWNSVLGNQGQGRIDAHYEITGQHLPIEPYPPSARTSLQVDGARLRNQTYIASVVALTPSTQPAPQQDRVLVTPRSETQEEQQWPVQAPQSQPQPTVEMPQSPRPASLFRPAPLTQSPPAATSIPRSDNPTESRNRPPGTADPLEDVRPHWNLYGGRPY</sequence>
<accession>A0ABR1QN46</accession>
<dbReference type="RefSeq" id="XP_066703455.1">
    <property type="nucleotide sequence ID" value="XM_066840828.1"/>
</dbReference>
<evidence type="ECO:0000256" key="1">
    <source>
        <dbReference type="SAM" id="MobiDB-lite"/>
    </source>
</evidence>
<dbReference type="Proteomes" id="UP001391051">
    <property type="component" value="Unassembled WGS sequence"/>
</dbReference>
<name>A0ABR1QN46_9PEZI</name>
<organism evidence="2 3">
    <name type="scientific">Apiospora aurea</name>
    <dbReference type="NCBI Taxonomy" id="335848"/>
    <lineage>
        <taxon>Eukaryota</taxon>
        <taxon>Fungi</taxon>
        <taxon>Dikarya</taxon>
        <taxon>Ascomycota</taxon>
        <taxon>Pezizomycotina</taxon>
        <taxon>Sordariomycetes</taxon>
        <taxon>Xylariomycetidae</taxon>
        <taxon>Amphisphaeriales</taxon>
        <taxon>Apiosporaceae</taxon>
        <taxon>Apiospora</taxon>
    </lineage>
</organism>
<dbReference type="EMBL" id="JAQQWE010000003">
    <property type="protein sequence ID" value="KAK7959752.1"/>
    <property type="molecule type" value="Genomic_DNA"/>
</dbReference>
<evidence type="ECO:0000313" key="2">
    <source>
        <dbReference type="EMBL" id="KAK7959752.1"/>
    </source>
</evidence>